<evidence type="ECO:0000256" key="9">
    <source>
        <dbReference type="PIRSR" id="PIRSR621190-4"/>
    </source>
</evidence>
<dbReference type="InterPro" id="IPR021190">
    <property type="entry name" value="Pept_M10A"/>
</dbReference>
<dbReference type="AlphaFoldDB" id="A0A183ASC9"/>
<dbReference type="PANTHER" id="PTHR10201">
    <property type="entry name" value="MATRIX METALLOPROTEINASE"/>
    <property type="match status" value="1"/>
</dbReference>
<evidence type="ECO:0000256" key="2">
    <source>
        <dbReference type="ARBA" id="ARBA00022723"/>
    </source>
</evidence>
<keyword evidence="4 8" id="KW-0862">Zinc</keyword>
<evidence type="ECO:0000256" key="7">
    <source>
        <dbReference type="PIRSR" id="PIRSR621190-1"/>
    </source>
</evidence>
<dbReference type="GO" id="GO:0030198">
    <property type="term" value="P:extracellular matrix organization"/>
    <property type="evidence" value="ECO:0007669"/>
    <property type="project" value="TreeGrafter"/>
</dbReference>
<evidence type="ECO:0000256" key="6">
    <source>
        <dbReference type="ARBA" id="ARBA00023049"/>
    </source>
</evidence>
<feature type="binding site" evidence="8">
    <location>
        <position position="150"/>
    </location>
    <ligand>
        <name>Ca(2+)</name>
        <dbReference type="ChEBI" id="CHEBI:29108"/>
        <label>4</label>
    </ligand>
</feature>
<evidence type="ECO:0000256" key="8">
    <source>
        <dbReference type="PIRSR" id="PIRSR621190-2"/>
    </source>
</evidence>
<dbReference type="SUPFAM" id="SSF55486">
    <property type="entry name" value="Metalloproteases ('zincins'), catalytic domain"/>
    <property type="match status" value="1"/>
</dbReference>
<evidence type="ECO:0000256" key="5">
    <source>
        <dbReference type="ARBA" id="ARBA00022837"/>
    </source>
</evidence>
<organism evidence="12">
    <name type="scientific">Echinostoma caproni</name>
    <dbReference type="NCBI Taxonomy" id="27848"/>
    <lineage>
        <taxon>Eukaryota</taxon>
        <taxon>Metazoa</taxon>
        <taxon>Spiralia</taxon>
        <taxon>Lophotrochozoa</taxon>
        <taxon>Platyhelminthes</taxon>
        <taxon>Trematoda</taxon>
        <taxon>Digenea</taxon>
        <taxon>Plagiorchiida</taxon>
        <taxon>Echinostomata</taxon>
        <taxon>Echinostomatoidea</taxon>
        <taxon>Echinostomatidae</taxon>
        <taxon>Echinostoma</taxon>
    </lineage>
</organism>
<feature type="binding site" evidence="8">
    <location>
        <position position="95"/>
    </location>
    <ligand>
        <name>Ca(2+)</name>
        <dbReference type="ChEBI" id="CHEBI:29108"/>
        <label>5</label>
    </ligand>
</feature>
<dbReference type="GO" id="GO:0004222">
    <property type="term" value="F:metalloendopeptidase activity"/>
    <property type="evidence" value="ECO:0007669"/>
    <property type="project" value="InterPro"/>
</dbReference>
<keyword evidence="2 8" id="KW-0479">Metal-binding</keyword>
<feature type="repeat" description="Hemopexin" evidence="10">
    <location>
        <begin position="146"/>
        <end position="204"/>
    </location>
</feature>
<evidence type="ECO:0000256" key="10">
    <source>
        <dbReference type="PROSITE-ProRule" id="PRU01011"/>
    </source>
</evidence>
<dbReference type="SUPFAM" id="SSF50923">
    <property type="entry name" value="Hemopexin-like domain"/>
    <property type="match status" value="1"/>
</dbReference>
<dbReference type="InterPro" id="IPR001818">
    <property type="entry name" value="Pept_M10_metallopeptidase"/>
</dbReference>
<dbReference type="Gene3D" id="3.40.390.10">
    <property type="entry name" value="Collagenase (Catalytic Domain)"/>
    <property type="match status" value="1"/>
</dbReference>
<dbReference type="InterPro" id="IPR018486">
    <property type="entry name" value="Hemopexin_CS"/>
</dbReference>
<feature type="domain" description="Peptidase M10 metallopeptidase" evidence="11">
    <location>
        <begin position="1"/>
        <end position="51"/>
    </location>
</feature>
<feature type="active site" evidence="7">
    <location>
        <position position="8"/>
    </location>
</feature>
<comment type="cofactor">
    <cofactor evidence="8">
        <name>Zn(2+)</name>
        <dbReference type="ChEBI" id="CHEBI:29105"/>
    </cofactor>
    <text evidence="8">Binds 2 Zn(2+) ions per subunit.</text>
</comment>
<evidence type="ECO:0000259" key="11">
    <source>
        <dbReference type="Pfam" id="PF00413"/>
    </source>
</evidence>
<dbReference type="GO" id="GO:0008270">
    <property type="term" value="F:zinc ion binding"/>
    <property type="evidence" value="ECO:0007669"/>
    <property type="project" value="InterPro"/>
</dbReference>
<comment type="cofactor">
    <cofactor evidence="8">
        <name>Ca(2+)</name>
        <dbReference type="ChEBI" id="CHEBI:29108"/>
    </cofactor>
    <text evidence="8">Can bind about 5 Ca(2+) ions per subunit.</text>
</comment>
<keyword evidence="1" id="KW-0645">Protease</keyword>
<dbReference type="GO" id="GO:0030574">
    <property type="term" value="P:collagen catabolic process"/>
    <property type="evidence" value="ECO:0007669"/>
    <property type="project" value="TreeGrafter"/>
</dbReference>
<evidence type="ECO:0000256" key="3">
    <source>
        <dbReference type="ARBA" id="ARBA00022801"/>
    </source>
</evidence>
<feature type="modified residue" description="Phosphotyrosine; by PKDCC" evidence="9">
    <location>
        <position position="193"/>
    </location>
</feature>
<dbReference type="InterPro" id="IPR024079">
    <property type="entry name" value="MetalloPept_cat_dom_sf"/>
</dbReference>
<feature type="binding site" evidence="8">
    <location>
        <position position="25"/>
    </location>
    <ligand>
        <name>Zn(2+)</name>
        <dbReference type="ChEBI" id="CHEBI:29105"/>
        <label>2</label>
        <note>catalytic</note>
    </ligand>
</feature>
<keyword evidence="3" id="KW-0378">Hydrolase</keyword>
<reference evidence="12" key="1">
    <citation type="submission" date="2016-06" db="UniProtKB">
        <authorList>
            <consortium name="WormBaseParasite"/>
        </authorList>
    </citation>
    <scope>IDENTIFICATION</scope>
</reference>
<evidence type="ECO:0000256" key="4">
    <source>
        <dbReference type="ARBA" id="ARBA00022833"/>
    </source>
</evidence>
<sequence length="256" mass="29148">LVSVAAHELGHSLGLGHSAVPTAIMYPYYVSTWKRVQLDQDDIAGMQQIYGAAKPGKFIPPEPLLPDIPPPPPVTTPPTEKGKVFDYCNISIHAIIKIRNLEYYIFKGPWQWRITWSKTVTTWVSYQFRDGPAKITYYWPALPKYVDYIDAGIERDDAAIYMFRVIYLFAGEYYWRLDDKAGRYGQVSQGLDYPRRIADTWRGVPTPVDAAFTGLNGKTIFFKDTNHYVFDNVAMRVHDGYPKPSALGILGCVRNE</sequence>
<dbReference type="GO" id="GO:0031012">
    <property type="term" value="C:extracellular matrix"/>
    <property type="evidence" value="ECO:0007669"/>
    <property type="project" value="InterPro"/>
</dbReference>
<keyword evidence="5 8" id="KW-0106">Calcium</keyword>
<keyword evidence="6" id="KW-0482">Metalloprotease</keyword>
<feature type="binding site" evidence="8">
    <location>
        <position position="211"/>
    </location>
    <ligand>
        <name>Ca(2+)</name>
        <dbReference type="ChEBI" id="CHEBI:29108"/>
        <label>5</label>
    </ligand>
</feature>
<dbReference type="Pfam" id="PF00045">
    <property type="entry name" value="Hemopexin"/>
    <property type="match status" value="2"/>
</dbReference>
<dbReference type="GO" id="GO:0006508">
    <property type="term" value="P:proteolysis"/>
    <property type="evidence" value="ECO:0007669"/>
    <property type="project" value="UniProtKB-KW"/>
</dbReference>
<proteinExistence type="predicted"/>
<dbReference type="Gene3D" id="2.110.10.10">
    <property type="entry name" value="Hemopexin-like domain"/>
    <property type="match status" value="2"/>
</dbReference>
<feature type="binding site" evidence="8">
    <location>
        <position position="7"/>
    </location>
    <ligand>
        <name>Zn(2+)</name>
        <dbReference type="ChEBI" id="CHEBI:29105"/>
        <label>2</label>
        <note>catalytic</note>
    </ligand>
</feature>
<dbReference type="PROSITE" id="PS51642">
    <property type="entry name" value="HEMOPEXIN_2"/>
    <property type="match status" value="2"/>
</dbReference>
<dbReference type="Pfam" id="PF00413">
    <property type="entry name" value="Peptidase_M10"/>
    <property type="match status" value="1"/>
</dbReference>
<evidence type="ECO:0000256" key="1">
    <source>
        <dbReference type="ARBA" id="ARBA00022670"/>
    </source>
</evidence>
<accession>A0A183ASC9</accession>
<feature type="binding site" evidence="8">
    <location>
        <position position="11"/>
    </location>
    <ligand>
        <name>Zn(2+)</name>
        <dbReference type="ChEBI" id="CHEBI:29105"/>
        <label>2</label>
        <note>catalytic</note>
    </ligand>
</feature>
<dbReference type="PRINTS" id="PR00138">
    <property type="entry name" value="MATRIXIN"/>
</dbReference>
<dbReference type="InterPro" id="IPR018487">
    <property type="entry name" value="Hemopexin-like_repeat"/>
</dbReference>
<dbReference type="PANTHER" id="PTHR10201:SF323">
    <property type="entry name" value="MATRIX METALLOPROTEINASE-21"/>
    <property type="match status" value="1"/>
</dbReference>
<evidence type="ECO:0000313" key="12">
    <source>
        <dbReference type="WBParaSite" id="ECPE_0000989501-mRNA-1"/>
    </source>
</evidence>
<protein>
    <submittedName>
        <fullName evidence="12">Peptidase_M10 domain-containing protein</fullName>
    </submittedName>
</protein>
<feature type="binding site" evidence="8">
    <location>
        <position position="17"/>
    </location>
    <ligand>
        <name>Zn(2+)</name>
        <dbReference type="ChEBI" id="CHEBI:29105"/>
        <label>2</label>
        <note>catalytic</note>
    </ligand>
</feature>
<dbReference type="WBParaSite" id="ECPE_0000989501-mRNA-1">
    <property type="protein sequence ID" value="ECPE_0000989501-mRNA-1"/>
    <property type="gene ID" value="ECPE_0000989501"/>
</dbReference>
<dbReference type="InterPro" id="IPR036375">
    <property type="entry name" value="Hemopexin-like_dom_sf"/>
</dbReference>
<feature type="repeat" description="Hemopexin" evidence="10">
    <location>
        <begin position="205"/>
        <end position="252"/>
    </location>
</feature>
<name>A0A183ASC9_9TREM</name>
<dbReference type="PROSITE" id="PS00024">
    <property type="entry name" value="HEMOPEXIN"/>
    <property type="match status" value="1"/>
</dbReference>
<dbReference type="SMART" id="SM00120">
    <property type="entry name" value="HX"/>
    <property type="match status" value="3"/>
</dbReference>